<feature type="compositionally biased region" description="Basic and acidic residues" evidence="10">
    <location>
        <begin position="102"/>
        <end position="113"/>
    </location>
</feature>
<dbReference type="AlphaFoldDB" id="A0A0F4YUS7"/>
<keyword evidence="7" id="KW-0833">Ubl conjugation pathway</keyword>
<evidence type="ECO:0000256" key="1">
    <source>
        <dbReference type="ARBA" id="ARBA00001798"/>
    </source>
</evidence>
<dbReference type="RefSeq" id="XP_013328649.1">
    <property type="nucleotide sequence ID" value="XM_013473195.1"/>
</dbReference>
<evidence type="ECO:0000256" key="10">
    <source>
        <dbReference type="SAM" id="MobiDB-lite"/>
    </source>
</evidence>
<dbReference type="PROSITE" id="PS51873">
    <property type="entry name" value="TRIAD"/>
    <property type="match status" value="1"/>
</dbReference>
<feature type="domain" description="RING-type" evidence="11">
    <location>
        <begin position="172"/>
        <end position="365"/>
    </location>
</feature>
<evidence type="ECO:0000256" key="6">
    <source>
        <dbReference type="ARBA" id="ARBA00022771"/>
    </source>
</evidence>
<keyword evidence="3" id="KW-0808">Transferase</keyword>
<dbReference type="Proteomes" id="UP000053958">
    <property type="component" value="Unassembled WGS sequence"/>
</dbReference>
<accession>A0A0F4YUS7</accession>
<evidence type="ECO:0000256" key="7">
    <source>
        <dbReference type="ARBA" id="ARBA00022786"/>
    </source>
</evidence>
<dbReference type="SUPFAM" id="SSF57850">
    <property type="entry name" value="RING/U-box"/>
    <property type="match status" value="2"/>
</dbReference>
<dbReference type="Gene3D" id="1.20.120.1750">
    <property type="match status" value="1"/>
</dbReference>
<dbReference type="CDD" id="cd20335">
    <property type="entry name" value="BRcat_RBR"/>
    <property type="match status" value="1"/>
</dbReference>
<evidence type="ECO:0000313" key="12">
    <source>
        <dbReference type="EMBL" id="KKA22037.1"/>
    </source>
</evidence>
<comment type="catalytic activity">
    <reaction evidence="1">
        <text>[E2 ubiquitin-conjugating enzyme]-S-ubiquitinyl-L-cysteine + [acceptor protein]-L-lysine = [E2 ubiquitin-conjugating enzyme]-L-cysteine + [acceptor protein]-N(6)-ubiquitinyl-L-lysine.</text>
        <dbReference type="EC" id="2.3.2.31"/>
    </reaction>
</comment>
<evidence type="ECO:0000256" key="5">
    <source>
        <dbReference type="ARBA" id="ARBA00022737"/>
    </source>
</evidence>
<keyword evidence="8" id="KW-0862">Zinc</keyword>
<dbReference type="Pfam" id="PF01485">
    <property type="entry name" value="IBR"/>
    <property type="match status" value="1"/>
</dbReference>
<dbReference type="InterPro" id="IPR031127">
    <property type="entry name" value="E3_UB_ligase_RBR"/>
</dbReference>
<feature type="region of interest" description="Disordered" evidence="10">
    <location>
        <begin position="98"/>
        <end position="117"/>
    </location>
</feature>
<sequence length="682" mass="77563">MANPNAGTDTNRNENISNFNPPQRNQKTGLLEWPALPKIDVPLNSCEGQWLDHYPPSELRKIAIDCPEDVPRIVRQSLQKEQYILVVGSLVVEDADAAGPQSKEKKCSKDGDASSHLSRNSCAVSIRSEVSRHRKSFSGAKAWLTAKGKAGAGTGERGVRKLLRERAASAPEISECCSCFENTPTKQMVSLSCQHKYCTTCFLQLVETAMRVESLFPPKCCLTVIPLKAVLAPLTLEMKERYKAKAQEYAVSVSNRWYCPDAFCGVWIPPSKIKRHLAVQKCPRCHISICSVCRGRAHNRGDCPQESGLYETLEEAERQGWQRCYRCHAMVELTSGCRHITCKCKAEFCYVCGARWATCACTEDDMATRRAELAQRRTVREREAEQEAEIAAAIAAVEAMERREEEERIRREEQRRRREEEEARERKSQRVLEIAERMQLLKESLRTINQMQQNDLLNRQERQTQQLQAQNAARKSSLEKDGHDLIGHLEANRQSRMDSLLAAHAAELKRLQAANEEEENELIVKMTRLLKGCANVEEREMSILKRLRNTQKKDHDEMRARHQAEISDLKRKGSLELKSLQASLSARHEEQQKQESEAVRQLVQAAVIERIWFDRAVARREELLEAYRSELVSSGQAVGELVIVTGPEQRDITVFLCHKNSLDIVAQTSLENIILPEVNDVR</sequence>
<dbReference type="InterPro" id="IPR044066">
    <property type="entry name" value="TRIAD_supradom"/>
</dbReference>
<dbReference type="PANTHER" id="PTHR11685">
    <property type="entry name" value="RBR FAMILY RING FINGER AND IBR DOMAIN-CONTAINING"/>
    <property type="match status" value="1"/>
</dbReference>
<feature type="region of interest" description="Disordered" evidence="10">
    <location>
        <begin position="1"/>
        <end position="27"/>
    </location>
</feature>
<keyword evidence="13" id="KW-1185">Reference proteome</keyword>
<evidence type="ECO:0000259" key="11">
    <source>
        <dbReference type="PROSITE" id="PS51873"/>
    </source>
</evidence>
<keyword evidence="9" id="KW-0175">Coiled coil</keyword>
<dbReference type="GO" id="GO:0016567">
    <property type="term" value="P:protein ubiquitination"/>
    <property type="evidence" value="ECO:0007669"/>
    <property type="project" value="InterPro"/>
</dbReference>
<evidence type="ECO:0000256" key="3">
    <source>
        <dbReference type="ARBA" id="ARBA00022679"/>
    </source>
</evidence>
<dbReference type="InterPro" id="IPR002867">
    <property type="entry name" value="IBR_dom"/>
</dbReference>
<keyword evidence="5" id="KW-0677">Repeat</keyword>
<dbReference type="GO" id="GO:0061630">
    <property type="term" value="F:ubiquitin protein ligase activity"/>
    <property type="evidence" value="ECO:0007669"/>
    <property type="project" value="UniProtKB-EC"/>
</dbReference>
<dbReference type="GeneID" id="25316276"/>
<organism evidence="12 13">
    <name type="scientific">Rasamsonia emersonii (strain ATCC 16479 / CBS 393.64 / IMI 116815)</name>
    <dbReference type="NCBI Taxonomy" id="1408163"/>
    <lineage>
        <taxon>Eukaryota</taxon>
        <taxon>Fungi</taxon>
        <taxon>Dikarya</taxon>
        <taxon>Ascomycota</taxon>
        <taxon>Pezizomycotina</taxon>
        <taxon>Eurotiomycetes</taxon>
        <taxon>Eurotiomycetidae</taxon>
        <taxon>Eurotiales</taxon>
        <taxon>Trichocomaceae</taxon>
        <taxon>Rasamsonia</taxon>
    </lineage>
</organism>
<feature type="region of interest" description="Disordered" evidence="10">
    <location>
        <begin position="401"/>
        <end position="429"/>
    </location>
</feature>
<evidence type="ECO:0000256" key="9">
    <source>
        <dbReference type="SAM" id="Coils"/>
    </source>
</evidence>
<proteinExistence type="predicted"/>
<dbReference type="OrthoDB" id="9977870at2759"/>
<keyword evidence="6" id="KW-0863">Zinc-finger</keyword>
<protein>
    <recommendedName>
        <fullName evidence="2">RBR-type E3 ubiquitin transferase</fullName>
        <ecNumber evidence="2">2.3.2.31</ecNumber>
    </recommendedName>
</protein>
<keyword evidence="4" id="KW-0479">Metal-binding</keyword>
<dbReference type="EMBL" id="LASV01000160">
    <property type="protein sequence ID" value="KKA22037.1"/>
    <property type="molecule type" value="Genomic_DNA"/>
</dbReference>
<reference evidence="12 13" key="1">
    <citation type="submission" date="2015-04" db="EMBL/GenBank/DDBJ databases">
        <authorList>
            <person name="Heijne W.H."/>
            <person name="Fedorova N.D."/>
            <person name="Nierman W.C."/>
            <person name="Vollebregt A.W."/>
            <person name="Zhao Z."/>
            <person name="Wu L."/>
            <person name="Kumar M."/>
            <person name="Stam H."/>
            <person name="van den Berg M.A."/>
            <person name="Pel H.J."/>
        </authorList>
    </citation>
    <scope>NUCLEOTIDE SEQUENCE [LARGE SCALE GENOMIC DNA]</scope>
    <source>
        <strain evidence="12 13">CBS 393.64</strain>
    </source>
</reference>
<evidence type="ECO:0000313" key="13">
    <source>
        <dbReference type="Proteomes" id="UP000053958"/>
    </source>
</evidence>
<feature type="coiled-coil region" evidence="9">
    <location>
        <begin position="497"/>
        <end position="528"/>
    </location>
</feature>
<dbReference type="EC" id="2.3.2.31" evidence="2"/>
<dbReference type="GO" id="GO:0008270">
    <property type="term" value="F:zinc ion binding"/>
    <property type="evidence" value="ECO:0007669"/>
    <property type="project" value="UniProtKB-KW"/>
</dbReference>
<dbReference type="STRING" id="1408163.A0A0F4YUS7"/>
<evidence type="ECO:0000256" key="2">
    <source>
        <dbReference type="ARBA" id="ARBA00012251"/>
    </source>
</evidence>
<evidence type="ECO:0000256" key="8">
    <source>
        <dbReference type="ARBA" id="ARBA00022833"/>
    </source>
</evidence>
<name>A0A0F4YUS7_RASE3</name>
<gene>
    <name evidence="12" type="ORF">T310_3927</name>
</gene>
<dbReference type="CDD" id="cd22584">
    <property type="entry name" value="Rcat_RBR_unk"/>
    <property type="match status" value="1"/>
</dbReference>
<comment type="caution">
    <text evidence="12">The sequence shown here is derived from an EMBL/GenBank/DDBJ whole genome shotgun (WGS) entry which is preliminary data.</text>
</comment>
<evidence type="ECO:0000256" key="4">
    <source>
        <dbReference type="ARBA" id="ARBA00022723"/>
    </source>
</evidence>